<dbReference type="PANTHER" id="PTHR43788:SF6">
    <property type="entry name" value="DNA HELICASE B"/>
    <property type="match status" value="1"/>
</dbReference>
<dbReference type="Gene3D" id="3.40.50.300">
    <property type="entry name" value="P-loop containing nucleotide triphosphate hydrolases"/>
    <property type="match status" value="2"/>
</dbReference>
<dbReference type="GO" id="GO:0043139">
    <property type="term" value="F:5'-3' DNA helicase activity"/>
    <property type="evidence" value="ECO:0007669"/>
    <property type="project" value="UniProtKB-UniRule"/>
</dbReference>
<dbReference type="HAMAP" id="MF_01487">
    <property type="entry name" value="RecD"/>
    <property type="match status" value="1"/>
</dbReference>
<comment type="subunit">
    <text evidence="11">Heterotrimer of RecB, RecC and RecD. All subunits contribute to DNA-binding.</text>
</comment>
<evidence type="ECO:0000256" key="8">
    <source>
        <dbReference type="ARBA" id="ARBA00023125"/>
    </source>
</evidence>
<keyword evidence="6 11" id="KW-0269">Exonuclease</keyword>
<dbReference type="SMART" id="SM00382">
    <property type="entry name" value="AAA"/>
    <property type="match status" value="1"/>
</dbReference>
<dbReference type="GO" id="GO:0000724">
    <property type="term" value="P:double-strand break repair via homologous recombination"/>
    <property type="evidence" value="ECO:0007669"/>
    <property type="project" value="UniProtKB-UniRule"/>
</dbReference>
<evidence type="ECO:0000313" key="13">
    <source>
        <dbReference type="EMBL" id="ROH85567.1"/>
    </source>
</evidence>
<dbReference type="Gene3D" id="1.10.10.1020">
    <property type="entry name" value="RecBCD complex, subunit RecD, N-terminal domain"/>
    <property type="match status" value="1"/>
</dbReference>
<keyword evidence="2 11" id="KW-0547">Nucleotide-binding</keyword>
<dbReference type="InterPro" id="IPR027785">
    <property type="entry name" value="UvrD-like_helicase_C"/>
</dbReference>
<keyword evidence="8 11" id="KW-0238">DNA-binding</keyword>
<dbReference type="SUPFAM" id="SSF52540">
    <property type="entry name" value="P-loop containing nucleoside triphosphate hydrolases"/>
    <property type="match status" value="2"/>
</dbReference>
<comment type="miscellaneous">
    <text evidence="11">In the RecBCD complex, RecB has a slow 3'-5' helicase, an exonuclease activity and loads RecA onto ssDNA, RecD has a fast 5'-3' helicase activity, while RecC stimulates the ATPase and processivity of the RecB helicase and contributes to recognition of the Chi site.</text>
</comment>
<dbReference type="InterPro" id="IPR003593">
    <property type="entry name" value="AAA+_ATPase"/>
</dbReference>
<gene>
    <name evidence="11 13" type="primary">recD</name>
    <name evidence="13" type="ORF">ED236_09440</name>
</gene>
<keyword evidence="1 11" id="KW-0540">Nuclease</keyword>
<keyword evidence="4 11" id="KW-0378">Hydrolase</keyword>
<dbReference type="EMBL" id="RJVP01000005">
    <property type="protein sequence ID" value="ROH85567.1"/>
    <property type="molecule type" value="Genomic_DNA"/>
</dbReference>
<reference evidence="13 14" key="1">
    <citation type="submission" date="2018-10" db="EMBL/GenBank/DDBJ databases">
        <authorList>
            <person name="Chen W.-M."/>
        </authorList>
    </citation>
    <scope>NUCLEOTIDE SEQUENCE [LARGE SCALE GENOMIC DNA]</scope>
    <source>
        <strain evidence="13 14">H-5</strain>
    </source>
</reference>
<evidence type="ECO:0000256" key="4">
    <source>
        <dbReference type="ARBA" id="ARBA00022801"/>
    </source>
</evidence>
<evidence type="ECO:0000256" key="6">
    <source>
        <dbReference type="ARBA" id="ARBA00022839"/>
    </source>
</evidence>
<evidence type="ECO:0000256" key="9">
    <source>
        <dbReference type="ARBA" id="ARBA00023204"/>
    </source>
</evidence>
<keyword evidence="5 11" id="KW-0347">Helicase</keyword>
<evidence type="ECO:0000256" key="3">
    <source>
        <dbReference type="ARBA" id="ARBA00022763"/>
    </source>
</evidence>
<keyword evidence="10 11" id="KW-0413">Isomerase</keyword>
<comment type="catalytic activity">
    <reaction evidence="11">
        <text>ATP + H2O = ADP + phosphate + H(+)</text>
        <dbReference type="Rhea" id="RHEA:13065"/>
        <dbReference type="ChEBI" id="CHEBI:15377"/>
        <dbReference type="ChEBI" id="CHEBI:15378"/>
        <dbReference type="ChEBI" id="CHEBI:30616"/>
        <dbReference type="ChEBI" id="CHEBI:43474"/>
        <dbReference type="ChEBI" id="CHEBI:456216"/>
        <dbReference type="EC" id="5.6.2.3"/>
    </reaction>
</comment>
<evidence type="ECO:0000256" key="1">
    <source>
        <dbReference type="ARBA" id="ARBA00022722"/>
    </source>
</evidence>
<dbReference type="GO" id="GO:0017116">
    <property type="term" value="F:single-stranded DNA helicase activity"/>
    <property type="evidence" value="ECO:0007669"/>
    <property type="project" value="TreeGrafter"/>
</dbReference>
<dbReference type="GO" id="GO:0005524">
    <property type="term" value="F:ATP binding"/>
    <property type="evidence" value="ECO:0007669"/>
    <property type="project" value="UniProtKB-UniRule"/>
</dbReference>
<protein>
    <recommendedName>
        <fullName evidence="11">RecBCD enzyme subunit RecD</fullName>
        <ecNumber evidence="11">5.6.2.3</ecNumber>
    </recommendedName>
    <alternativeName>
        <fullName evidence="11">DNA 5'-3' helicase subunit RecD</fullName>
    </alternativeName>
    <alternativeName>
        <fullName evidence="11">Exonuclease V subunit RecD</fullName>
        <shortName evidence="11">ExoV subunit RecD</shortName>
    </alternativeName>
    <alternativeName>
        <fullName evidence="11">Helicase/nuclease RecBCD subunit RecD</fullName>
    </alternativeName>
</protein>
<evidence type="ECO:0000313" key="14">
    <source>
        <dbReference type="Proteomes" id="UP000275137"/>
    </source>
</evidence>
<dbReference type="InterPro" id="IPR006344">
    <property type="entry name" value="RecD"/>
</dbReference>
<dbReference type="GO" id="GO:0003677">
    <property type="term" value="F:DNA binding"/>
    <property type="evidence" value="ECO:0007669"/>
    <property type="project" value="UniProtKB-UniRule"/>
</dbReference>
<evidence type="ECO:0000256" key="11">
    <source>
        <dbReference type="HAMAP-Rule" id="MF_01487"/>
    </source>
</evidence>
<feature type="domain" description="AAA+ ATPase" evidence="12">
    <location>
        <begin position="194"/>
        <end position="397"/>
    </location>
</feature>
<dbReference type="NCBIfam" id="TIGR01447">
    <property type="entry name" value="recD"/>
    <property type="match status" value="1"/>
</dbReference>
<dbReference type="Pfam" id="PF13245">
    <property type="entry name" value="AAA_19"/>
    <property type="match status" value="1"/>
</dbReference>
<sequence length="669" mass="72861">MQKPSAMLSMLSTAVEAGGFRDVDYALAKFIHNEAQDADPALLFSAALVSYQLGRGHVCLDLEACFDDPDSIFPVNASLLVDDPQYGCVTLQQCMTQIGYAAWIQRLAHAEIVGSGTGNTPLVLVGPRLYLRRYWQHERNIESMIQQRMAKTASIAATLTRHQALFQATLTSLFTAHQGPESDWQKLACAISARSAFSVITGGPGTGKTTTVVRLIALLQTLALADNKATPLTIRLAAPTGKAAARLQSAIASAISSLPVEVRTRVEAHLDSEVSTLHRLLGPQRDSRQFRYNARNPMPVDLLIIDEASMVDLDMMASVLSALPEHARLILIGDKDQLASVEAGSILGELCLRAEQGNYLPSTIDWIQQMTGEIIPSDLQNTAGDALSQHVVMLRKSHRFSDASGIGQLARAVNLGDIAAMRAVWHGAYKDIHYLHFPTDNLQTLTQQLAGKPTNQVIGSGYAAHFSRMSSSQPTLDEDLDTFDQWARSLLTEYSQFQVLCALRNGDAGVEGLNLKIEAALAGQGLIPTNQPWYSGRPVLVTQNNYSLGLMNGDIGLTLHYPLNAAGGRAWGLRVAFIGKDDAVHWVSPSRLNHIQTVYAMTVHKSQGSEFEHALLVLPPKMNPVLTRELLYTGITRAKARFTLVTLDNQTVPEEAAARRVKRASGLSF</sequence>
<feature type="binding site" evidence="11">
    <location>
        <begin position="202"/>
        <end position="209"/>
    </location>
    <ligand>
        <name>ATP</name>
        <dbReference type="ChEBI" id="CHEBI:30616"/>
    </ligand>
</feature>
<organism evidence="13 14">
    <name type="scientific">Pseudomethylobacillus aquaticus</name>
    <dbReference type="NCBI Taxonomy" id="2676064"/>
    <lineage>
        <taxon>Bacteria</taxon>
        <taxon>Pseudomonadati</taxon>
        <taxon>Pseudomonadota</taxon>
        <taxon>Betaproteobacteria</taxon>
        <taxon>Nitrosomonadales</taxon>
        <taxon>Methylophilaceae</taxon>
        <taxon>Pseudomethylobacillus</taxon>
    </lineage>
</organism>
<dbReference type="GO" id="GO:0016887">
    <property type="term" value="F:ATP hydrolysis activity"/>
    <property type="evidence" value="ECO:0007669"/>
    <property type="project" value="RHEA"/>
</dbReference>
<dbReference type="Pfam" id="PF21185">
    <property type="entry name" value="RecD_N"/>
    <property type="match status" value="1"/>
</dbReference>
<evidence type="ECO:0000256" key="10">
    <source>
        <dbReference type="ARBA" id="ARBA00023235"/>
    </source>
</evidence>
<accession>A0A3N0UYF3</accession>
<keyword evidence="7 11" id="KW-0067">ATP-binding</keyword>
<dbReference type="GO" id="GO:0008854">
    <property type="term" value="F:exodeoxyribonuclease V activity"/>
    <property type="evidence" value="ECO:0007669"/>
    <property type="project" value="InterPro"/>
</dbReference>
<comment type="function">
    <text evidence="11">A helicase/nuclease that prepares dsDNA breaks (DSB) for recombinational DNA repair. Binds to DSBs and unwinds DNA via a highly rapid and processive ATP-dependent bidirectional helicase activity. Unwinds dsDNA until it encounters a Chi (crossover hotspot instigator) sequence from the 3' direction. Cuts ssDNA a few nucleotides 3' to the Chi site. The properties and activities of the enzyme are changed at Chi. The Chi-altered holoenzyme produces a long 3'-ssDNA overhang and facilitates RecA-binding to the ssDNA for homologous DNA recombination and repair. Holoenzyme degrades any linearized DNA that is unable to undergo homologous recombination. In the holoenzyme this subunit has ssDNA-dependent ATPase and 5'-3' helicase activity. When added to pre-assembled RecBC greatly stimulates nuclease activity and augments holoenzyme processivity. Negatively regulates the RecA-loading ability of RecBCD.</text>
</comment>
<evidence type="ECO:0000256" key="5">
    <source>
        <dbReference type="ARBA" id="ARBA00022806"/>
    </source>
</evidence>
<keyword evidence="9 11" id="KW-0234">DNA repair</keyword>
<dbReference type="InterPro" id="IPR027417">
    <property type="entry name" value="P-loop_NTPase"/>
</dbReference>
<evidence type="ECO:0000259" key="12">
    <source>
        <dbReference type="SMART" id="SM00382"/>
    </source>
</evidence>
<dbReference type="PANTHER" id="PTHR43788">
    <property type="entry name" value="DNA2/NAM7 HELICASE FAMILY MEMBER"/>
    <property type="match status" value="1"/>
</dbReference>
<evidence type="ECO:0000256" key="2">
    <source>
        <dbReference type="ARBA" id="ARBA00022741"/>
    </source>
</evidence>
<dbReference type="CDD" id="cd17933">
    <property type="entry name" value="DEXSc_RecD-like"/>
    <property type="match status" value="1"/>
</dbReference>
<keyword evidence="3 11" id="KW-0227">DNA damage</keyword>
<comment type="caution">
    <text evidence="13">The sequence shown here is derived from an EMBL/GenBank/DDBJ whole genome shotgun (WGS) entry which is preliminary data.</text>
</comment>
<dbReference type="InterPro" id="IPR049550">
    <property type="entry name" value="RecD_N"/>
</dbReference>
<dbReference type="AlphaFoldDB" id="A0A3N0UYF3"/>
<dbReference type="EC" id="5.6.2.3" evidence="11"/>
<evidence type="ECO:0000256" key="7">
    <source>
        <dbReference type="ARBA" id="ARBA00022840"/>
    </source>
</evidence>
<dbReference type="Proteomes" id="UP000275137">
    <property type="component" value="Unassembled WGS sequence"/>
</dbReference>
<dbReference type="InterPro" id="IPR050534">
    <property type="entry name" value="Coronavir_polyprotein_1ab"/>
</dbReference>
<dbReference type="InterPro" id="IPR041851">
    <property type="entry name" value="RecD_N_sf"/>
</dbReference>
<dbReference type="Pfam" id="PF13538">
    <property type="entry name" value="UvrD_C_2"/>
    <property type="match status" value="1"/>
</dbReference>
<dbReference type="CDD" id="cd18809">
    <property type="entry name" value="SF1_C_RecD"/>
    <property type="match status" value="1"/>
</dbReference>
<comment type="similarity">
    <text evidence="11">Belongs to the RecD family.</text>
</comment>
<proteinExistence type="inferred from homology"/>
<dbReference type="GO" id="GO:0009338">
    <property type="term" value="C:exodeoxyribonuclease V complex"/>
    <property type="evidence" value="ECO:0007669"/>
    <property type="project" value="InterPro"/>
</dbReference>
<name>A0A3N0UYF3_9PROT</name>
<keyword evidence="14" id="KW-1185">Reference proteome</keyword>